<evidence type="ECO:0008006" key="3">
    <source>
        <dbReference type="Google" id="ProtNLM"/>
    </source>
</evidence>
<sequence length="195" mass="21194">MTEQSPVPTYTDAELDHAFEKRCNALYKAELSALYHQKRERFFELADKLGKAASVIGGSAALWKIGNADVVAVMATCITASSALSLVFSFSERSKRHGELAQGFRIIISDILAKSEFDVTPPDAGAWMSKVCALEAKEPPSLSALTVLCQNELAIARGADDKVKPQDTKTRLLAHFFDLPLSVSPEVKELTAPPQ</sequence>
<comment type="caution">
    <text evidence="1">The sequence shown here is derived from an EMBL/GenBank/DDBJ whole genome shotgun (WGS) entry which is preliminary data.</text>
</comment>
<evidence type="ECO:0000313" key="1">
    <source>
        <dbReference type="EMBL" id="MTV38048.1"/>
    </source>
</evidence>
<dbReference type="EMBL" id="WNKY01000009">
    <property type="protein sequence ID" value="MTV38048.1"/>
    <property type="molecule type" value="Genomic_DNA"/>
</dbReference>
<dbReference type="AlphaFoldDB" id="A0A6L6PG56"/>
<reference evidence="1 2" key="1">
    <citation type="submission" date="2019-11" db="EMBL/GenBank/DDBJ databases">
        <title>Type strains purchased from KCTC, JCM and DSMZ.</title>
        <authorList>
            <person name="Lu H."/>
        </authorList>
    </citation>
    <scope>NUCLEOTIDE SEQUENCE [LARGE SCALE GENOMIC DNA]</scope>
    <source>
        <strain evidence="1 2">KCTC 22382</strain>
    </source>
</reference>
<gene>
    <name evidence="1" type="ORF">GM676_10730</name>
</gene>
<evidence type="ECO:0000313" key="2">
    <source>
        <dbReference type="Proteomes" id="UP000475582"/>
    </source>
</evidence>
<organism evidence="1 2">
    <name type="scientific">Duganella radicis</name>
    <dbReference type="NCBI Taxonomy" id="551988"/>
    <lineage>
        <taxon>Bacteria</taxon>
        <taxon>Pseudomonadati</taxon>
        <taxon>Pseudomonadota</taxon>
        <taxon>Betaproteobacteria</taxon>
        <taxon>Burkholderiales</taxon>
        <taxon>Oxalobacteraceae</taxon>
        <taxon>Telluria group</taxon>
        <taxon>Duganella</taxon>
    </lineage>
</organism>
<protein>
    <recommendedName>
        <fullName evidence="3">SLATT domain-containing protein</fullName>
    </recommendedName>
</protein>
<dbReference type="RefSeq" id="WP_155463551.1">
    <property type="nucleotide sequence ID" value="NZ_WNKY01000009.1"/>
</dbReference>
<dbReference type="Proteomes" id="UP000475582">
    <property type="component" value="Unassembled WGS sequence"/>
</dbReference>
<dbReference type="OrthoDB" id="8908242at2"/>
<keyword evidence="2" id="KW-1185">Reference proteome</keyword>
<accession>A0A6L6PG56</accession>
<proteinExistence type="predicted"/>
<name>A0A6L6PG56_9BURK</name>